<protein>
    <recommendedName>
        <fullName evidence="6">Reticulon</fullName>
    </recommendedName>
</protein>
<proteinExistence type="predicted"/>
<feature type="transmembrane region" description="Helical" evidence="6">
    <location>
        <begin position="20"/>
        <end position="49"/>
    </location>
</feature>
<dbReference type="GO" id="GO:0005789">
    <property type="term" value="C:endoplasmic reticulum membrane"/>
    <property type="evidence" value="ECO:0007669"/>
    <property type="project" value="UniProtKB-SubCell"/>
</dbReference>
<evidence type="ECO:0000256" key="2">
    <source>
        <dbReference type="ARBA" id="ARBA00022692"/>
    </source>
</evidence>
<dbReference type="AlphaFoldDB" id="A0A8D0SC56"/>
<dbReference type="PANTHER" id="PTHR45799">
    <property type="entry name" value="RETICULON-LIKE PROTEIN"/>
    <property type="match status" value="1"/>
</dbReference>
<evidence type="ECO:0000313" key="9">
    <source>
        <dbReference type="Proteomes" id="UP000694727"/>
    </source>
</evidence>
<feature type="domain" description="Reticulon" evidence="7">
    <location>
        <begin position="5"/>
        <end position="203"/>
    </location>
</feature>
<evidence type="ECO:0000256" key="5">
    <source>
        <dbReference type="ARBA" id="ARBA00023136"/>
    </source>
</evidence>
<feature type="transmembrane region" description="Helical" evidence="6">
    <location>
        <begin position="124"/>
        <end position="155"/>
    </location>
</feature>
<evidence type="ECO:0000256" key="6">
    <source>
        <dbReference type="RuleBase" id="RU210713"/>
    </source>
</evidence>
<evidence type="ECO:0000256" key="4">
    <source>
        <dbReference type="ARBA" id="ARBA00022989"/>
    </source>
</evidence>
<dbReference type="Gene3D" id="1.20.5.2480">
    <property type="match status" value="1"/>
</dbReference>
<name>A0A8D0SC56_PIG</name>
<keyword evidence="5 6" id="KW-0472">Membrane</keyword>
<dbReference type="Pfam" id="PF02453">
    <property type="entry name" value="Reticulon"/>
    <property type="match status" value="1"/>
</dbReference>
<keyword evidence="4 6" id="KW-1133">Transmembrane helix</keyword>
<dbReference type="PROSITE" id="PS50845">
    <property type="entry name" value="RETICULON"/>
    <property type="match status" value="1"/>
</dbReference>
<evidence type="ECO:0000313" key="8">
    <source>
        <dbReference type="Ensembl" id="ENSSSCP00025028952.1"/>
    </source>
</evidence>
<dbReference type="Proteomes" id="UP000694727">
    <property type="component" value="Unplaced"/>
</dbReference>
<sequence length="203" mass="22025">MGSKVADLLYWKDTKTSGVVFTGLMVSLLSLLHFSIVSVAAHVALLLLCGTISLRVYRKVLHTVHRGDGSNPFQAYLDVDLTLTREQTERLSQQIASRVVVAATQLRHFLLVEDLVDSLKLALLFYILTFVGAVFNGLTLLILGVIGLFTVPLLYRQHQIDQYVGLVTNQLSHIKAKIRAKIPGTGALASAAAAVSGSKAKAE</sequence>
<dbReference type="InterPro" id="IPR003388">
    <property type="entry name" value="Reticulon"/>
</dbReference>
<dbReference type="Ensembl" id="ENSSSCT00025067569.1">
    <property type="protein sequence ID" value="ENSSSCP00025028952.1"/>
    <property type="gene ID" value="ENSSSCG00025049205.1"/>
</dbReference>
<evidence type="ECO:0000256" key="3">
    <source>
        <dbReference type="ARBA" id="ARBA00022824"/>
    </source>
</evidence>
<keyword evidence="3 6" id="KW-0256">Endoplasmic reticulum</keyword>
<dbReference type="InterPro" id="IPR046964">
    <property type="entry name" value="RTN1-4"/>
</dbReference>
<evidence type="ECO:0000259" key="7">
    <source>
        <dbReference type="PROSITE" id="PS50845"/>
    </source>
</evidence>
<comment type="subcellular location">
    <subcellularLocation>
        <location evidence="1 6">Endoplasmic reticulum membrane</location>
        <topology evidence="1 6">Multi-pass membrane protein</topology>
    </subcellularLocation>
</comment>
<evidence type="ECO:0000256" key="1">
    <source>
        <dbReference type="ARBA" id="ARBA00004477"/>
    </source>
</evidence>
<accession>A0A8D0SC56</accession>
<keyword evidence="2 6" id="KW-0812">Transmembrane</keyword>
<reference evidence="8" key="1">
    <citation type="submission" date="2025-08" db="UniProtKB">
        <authorList>
            <consortium name="Ensembl"/>
        </authorList>
    </citation>
    <scope>IDENTIFICATION</scope>
</reference>
<dbReference type="PANTHER" id="PTHR45799:SF3">
    <property type="entry name" value="RETICULON-2"/>
    <property type="match status" value="1"/>
</dbReference>
<organism evidence="8 9">
    <name type="scientific">Sus scrofa</name>
    <name type="common">Pig</name>
    <dbReference type="NCBI Taxonomy" id="9823"/>
    <lineage>
        <taxon>Eukaryota</taxon>
        <taxon>Metazoa</taxon>
        <taxon>Chordata</taxon>
        <taxon>Craniata</taxon>
        <taxon>Vertebrata</taxon>
        <taxon>Euteleostomi</taxon>
        <taxon>Mammalia</taxon>
        <taxon>Eutheria</taxon>
        <taxon>Laurasiatheria</taxon>
        <taxon>Artiodactyla</taxon>
        <taxon>Suina</taxon>
        <taxon>Suidae</taxon>
        <taxon>Sus</taxon>
    </lineage>
</organism>